<gene>
    <name evidence="1" type="ORF">GCM10011399_24870</name>
</gene>
<dbReference type="AlphaFoldDB" id="A0A917B8V3"/>
<accession>A0A917B8V3</accession>
<organism evidence="1 2">
    <name type="scientific">Subtercola lobariae</name>
    <dbReference type="NCBI Taxonomy" id="1588641"/>
    <lineage>
        <taxon>Bacteria</taxon>
        <taxon>Bacillati</taxon>
        <taxon>Actinomycetota</taxon>
        <taxon>Actinomycetes</taxon>
        <taxon>Micrococcales</taxon>
        <taxon>Microbacteriaceae</taxon>
        <taxon>Subtercola</taxon>
    </lineage>
</organism>
<evidence type="ECO:0000313" key="1">
    <source>
        <dbReference type="EMBL" id="GGF30655.1"/>
    </source>
</evidence>
<keyword evidence="2" id="KW-1185">Reference proteome</keyword>
<dbReference type="Proteomes" id="UP000598775">
    <property type="component" value="Unassembled WGS sequence"/>
</dbReference>
<dbReference type="RefSeq" id="WP_188678729.1">
    <property type="nucleotide sequence ID" value="NZ_BMGP01000004.1"/>
</dbReference>
<dbReference type="EMBL" id="BMGP01000004">
    <property type="protein sequence ID" value="GGF30655.1"/>
    <property type="molecule type" value="Genomic_DNA"/>
</dbReference>
<evidence type="ECO:0000313" key="2">
    <source>
        <dbReference type="Proteomes" id="UP000598775"/>
    </source>
</evidence>
<protein>
    <submittedName>
        <fullName evidence="1">Uncharacterized protein</fullName>
    </submittedName>
</protein>
<comment type="caution">
    <text evidence="1">The sequence shown here is derived from an EMBL/GenBank/DDBJ whole genome shotgun (WGS) entry which is preliminary data.</text>
</comment>
<name>A0A917B8V3_9MICO</name>
<reference evidence="1 2" key="1">
    <citation type="journal article" date="2014" name="Int. J. Syst. Evol. Microbiol.">
        <title>Complete genome sequence of Corynebacterium casei LMG S-19264T (=DSM 44701T), isolated from a smear-ripened cheese.</title>
        <authorList>
            <consortium name="US DOE Joint Genome Institute (JGI-PGF)"/>
            <person name="Walter F."/>
            <person name="Albersmeier A."/>
            <person name="Kalinowski J."/>
            <person name="Ruckert C."/>
        </authorList>
    </citation>
    <scope>NUCLEOTIDE SEQUENCE [LARGE SCALE GENOMIC DNA]</scope>
    <source>
        <strain evidence="1 2">CGMCC 1.12976</strain>
    </source>
</reference>
<sequence>MFIGELAASLNVSVSEVEVLLAATDAGAVLVTEHPSPDRHIVADLRIVVDVRADGVAAAQASSDRLWNEWLRTVLQQHRCA</sequence>
<proteinExistence type="predicted"/>